<sequence length="696" mass="73361">MQPRWRPAERSLRAAALSALLSGVAGAQVCTWPAEIMDVRVGASTRGEWLTRRSPDGQLWIERTALRTAERGYVQEDAPCGDGDGVLIRSGVTWAVDESALQLRLTPNLSFLPTTSSAVQWTSSALQGGQPVATLPVQAEVTGDLTGVTRATLGVRPSLQRGPVLLGGEVNVRADHGAVTVTGALGSRVQLPGATAGVQVRRDAAGYSGAGSVSAGRLTSRTLPPLSIALPLGGELTVQVEGDTSAAIVATAGTLVLTGIPIPNRAGAVTVTIRDEAGVRTERVTFPAPAHAMNDGDWQASASATVDARGVSTQVQGTLVRGAWLWAADGTWTARQAAGAVTATYRDGTRTLGLTTGLRQVQRDIQPRFGVTYQTQGLIRDVTWTAGAHATWSGAPQDRRAGVNLGLSADRWQVRASGDWTPDGVSVTTTGQWQVRPDLQVRAGGRWGPQQSAWQIGITWQVSPVTTAETRLGRDPALTVTVRPDDTFTLQAQVTPAESRVDLTGGGAAQLRASVSTRGTWQASASSVLVLTGGMQRWSRTGDSGVVILHTGMPDLPVQLDGAPAGRTDAQGTLLLPDVTPGARHTLSVRTDDLPIEVTVRDDRLTFTTQGQAGTELDWRANFTRLHAVTFFLRPGQPAAFGTVRSAGQDWSLDDLGRALLPDQSGEGQLLLDGESCPVAWTNTDTTVTCMTRPLP</sequence>
<protein>
    <submittedName>
        <fullName evidence="2">Uncharacterized protein</fullName>
    </submittedName>
</protein>
<keyword evidence="3" id="KW-1185">Reference proteome</keyword>
<organism evidence="2 3">
    <name type="scientific">Deinococcus daejeonensis</name>
    <dbReference type="NCBI Taxonomy" id="1007098"/>
    <lineage>
        <taxon>Bacteria</taxon>
        <taxon>Thermotogati</taxon>
        <taxon>Deinococcota</taxon>
        <taxon>Deinococci</taxon>
        <taxon>Deinococcales</taxon>
        <taxon>Deinococcaceae</taxon>
        <taxon>Deinococcus</taxon>
    </lineage>
</organism>
<dbReference type="Proteomes" id="UP000645517">
    <property type="component" value="Unassembled WGS sequence"/>
</dbReference>
<keyword evidence="1" id="KW-0732">Signal</keyword>
<evidence type="ECO:0000313" key="2">
    <source>
        <dbReference type="EMBL" id="GGN38121.1"/>
    </source>
</evidence>
<dbReference type="Gene3D" id="2.60.40.2610">
    <property type="entry name" value="Outer membrane usher protein FimD, plug domain"/>
    <property type="match status" value="1"/>
</dbReference>
<proteinExistence type="predicted"/>
<name>A0ABQ2J3E4_9DEIO</name>
<accession>A0ABQ2J3E4</accession>
<dbReference type="EMBL" id="BMOR01000007">
    <property type="protein sequence ID" value="GGN38121.1"/>
    <property type="molecule type" value="Genomic_DNA"/>
</dbReference>
<dbReference type="InterPro" id="IPR042186">
    <property type="entry name" value="FimD_plug_dom"/>
</dbReference>
<feature type="signal peptide" evidence="1">
    <location>
        <begin position="1"/>
        <end position="27"/>
    </location>
</feature>
<comment type="caution">
    <text evidence="2">The sequence shown here is derived from an EMBL/GenBank/DDBJ whole genome shotgun (WGS) entry which is preliminary data.</text>
</comment>
<reference evidence="3" key="1">
    <citation type="journal article" date="2019" name="Int. J. Syst. Evol. Microbiol.">
        <title>The Global Catalogue of Microorganisms (GCM) 10K type strain sequencing project: providing services to taxonomists for standard genome sequencing and annotation.</title>
        <authorList>
            <consortium name="The Broad Institute Genomics Platform"/>
            <consortium name="The Broad Institute Genome Sequencing Center for Infectious Disease"/>
            <person name="Wu L."/>
            <person name="Ma J."/>
        </authorList>
    </citation>
    <scope>NUCLEOTIDE SEQUENCE [LARGE SCALE GENOMIC DNA]</scope>
    <source>
        <strain evidence="3">JCM 16918</strain>
    </source>
</reference>
<gene>
    <name evidence="2" type="ORF">GCM10010842_20680</name>
</gene>
<evidence type="ECO:0000313" key="3">
    <source>
        <dbReference type="Proteomes" id="UP000645517"/>
    </source>
</evidence>
<feature type="chain" id="PRO_5045395691" evidence="1">
    <location>
        <begin position="28"/>
        <end position="696"/>
    </location>
</feature>
<evidence type="ECO:0000256" key="1">
    <source>
        <dbReference type="SAM" id="SignalP"/>
    </source>
</evidence>